<comment type="similarity">
    <text evidence="1 4 5">Belongs to the universal ribosomal protein uL13 family.</text>
</comment>
<dbReference type="GO" id="GO:0022625">
    <property type="term" value="C:cytosolic large ribosomal subunit"/>
    <property type="evidence" value="ECO:0007669"/>
    <property type="project" value="TreeGrafter"/>
</dbReference>
<dbReference type="GO" id="GO:0006412">
    <property type="term" value="P:translation"/>
    <property type="evidence" value="ECO:0007669"/>
    <property type="project" value="UniProtKB-UniRule"/>
</dbReference>
<dbReference type="GO" id="GO:0003729">
    <property type="term" value="F:mRNA binding"/>
    <property type="evidence" value="ECO:0007669"/>
    <property type="project" value="TreeGrafter"/>
</dbReference>
<evidence type="ECO:0000256" key="6">
    <source>
        <dbReference type="RuleBase" id="RU003878"/>
    </source>
</evidence>
<protein>
    <recommendedName>
        <fullName evidence="4">Large ribosomal subunit protein uL13</fullName>
    </recommendedName>
</protein>
<dbReference type="AlphaFoldDB" id="A0A1F4UR16"/>
<organism evidence="7 8">
    <name type="scientific">candidate division WWE3 bacterium RIFCSPHIGHO2_01_FULL_42_13</name>
    <dbReference type="NCBI Taxonomy" id="1802617"/>
    <lineage>
        <taxon>Bacteria</taxon>
        <taxon>Katanobacteria</taxon>
    </lineage>
</organism>
<name>A0A1F4UR16_UNCKA</name>
<evidence type="ECO:0000313" key="8">
    <source>
        <dbReference type="Proteomes" id="UP000176608"/>
    </source>
</evidence>
<dbReference type="GO" id="GO:0017148">
    <property type="term" value="P:negative regulation of translation"/>
    <property type="evidence" value="ECO:0007669"/>
    <property type="project" value="TreeGrafter"/>
</dbReference>
<dbReference type="HAMAP" id="MF_01366">
    <property type="entry name" value="Ribosomal_uL13"/>
    <property type="match status" value="1"/>
</dbReference>
<dbReference type="PROSITE" id="PS00783">
    <property type="entry name" value="RIBOSOMAL_L13"/>
    <property type="match status" value="1"/>
</dbReference>
<evidence type="ECO:0000313" key="7">
    <source>
        <dbReference type="EMBL" id="OGC47240.1"/>
    </source>
</evidence>
<evidence type="ECO:0000256" key="3">
    <source>
        <dbReference type="ARBA" id="ARBA00023274"/>
    </source>
</evidence>
<dbReference type="InterPro" id="IPR005822">
    <property type="entry name" value="Ribosomal_uL13"/>
</dbReference>
<gene>
    <name evidence="4 6" type="primary">rplM</name>
    <name evidence="7" type="ORF">A2886_01160</name>
</gene>
<dbReference type="PANTHER" id="PTHR11545:SF2">
    <property type="entry name" value="LARGE RIBOSOMAL SUBUNIT PROTEIN UL13M"/>
    <property type="match status" value="1"/>
</dbReference>
<sequence length="140" mass="15430">MNKTYAPNTKDIEGQWYFLNADGQVLGKLATNAASLLMGKNSASYTPGALSGNHVVVTNAEKIAVSGNKTDNKIYYRHSNYPGGLRQETLGEVMEKSPSKAIERAIKGMLPINKLRKKWMANLHVYADTNHPHTAQEKAK</sequence>
<comment type="subunit">
    <text evidence="4">Part of the 50S ribosomal subunit.</text>
</comment>
<dbReference type="Proteomes" id="UP000176608">
    <property type="component" value="Unassembled WGS sequence"/>
</dbReference>
<dbReference type="NCBIfam" id="TIGR01066">
    <property type="entry name" value="rplM_bact"/>
    <property type="match status" value="1"/>
</dbReference>
<proteinExistence type="inferred from homology"/>
<evidence type="ECO:0000256" key="5">
    <source>
        <dbReference type="RuleBase" id="RU003877"/>
    </source>
</evidence>
<evidence type="ECO:0000256" key="4">
    <source>
        <dbReference type="HAMAP-Rule" id="MF_01366"/>
    </source>
</evidence>
<dbReference type="InterPro" id="IPR036899">
    <property type="entry name" value="Ribosomal_uL13_sf"/>
</dbReference>
<dbReference type="SUPFAM" id="SSF52161">
    <property type="entry name" value="Ribosomal protein L13"/>
    <property type="match status" value="1"/>
</dbReference>
<dbReference type="CDD" id="cd00392">
    <property type="entry name" value="Ribosomal_L13"/>
    <property type="match status" value="1"/>
</dbReference>
<evidence type="ECO:0000256" key="2">
    <source>
        <dbReference type="ARBA" id="ARBA00022980"/>
    </source>
</evidence>
<evidence type="ECO:0000256" key="1">
    <source>
        <dbReference type="ARBA" id="ARBA00006227"/>
    </source>
</evidence>
<dbReference type="EMBL" id="MEVA01000016">
    <property type="protein sequence ID" value="OGC47240.1"/>
    <property type="molecule type" value="Genomic_DNA"/>
</dbReference>
<dbReference type="STRING" id="1802617.A2886_01160"/>
<comment type="function">
    <text evidence="4 6">This protein is one of the early assembly proteins of the 50S ribosomal subunit, although it is not seen to bind rRNA by itself. It is important during the early stages of 50S assembly.</text>
</comment>
<dbReference type="Gene3D" id="3.90.1180.10">
    <property type="entry name" value="Ribosomal protein L13"/>
    <property type="match status" value="1"/>
</dbReference>
<reference evidence="7 8" key="1">
    <citation type="journal article" date="2016" name="Nat. Commun.">
        <title>Thousands of microbial genomes shed light on interconnected biogeochemical processes in an aquifer system.</title>
        <authorList>
            <person name="Anantharaman K."/>
            <person name="Brown C.T."/>
            <person name="Hug L.A."/>
            <person name="Sharon I."/>
            <person name="Castelle C.J."/>
            <person name="Probst A.J."/>
            <person name="Thomas B.C."/>
            <person name="Singh A."/>
            <person name="Wilkins M.J."/>
            <person name="Karaoz U."/>
            <person name="Brodie E.L."/>
            <person name="Williams K.H."/>
            <person name="Hubbard S.S."/>
            <person name="Banfield J.F."/>
        </authorList>
    </citation>
    <scope>NUCLEOTIDE SEQUENCE [LARGE SCALE GENOMIC DNA]</scope>
</reference>
<dbReference type="PANTHER" id="PTHR11545">
    <property type="entry name" value="RIBOSOMAL PROTEIN L13"/>
    <property type="match status" value="1"/>
</dbReference>
<dbReference type="GO" id="GO:0003735">
    <property type="term" value="F:structural constituent of ribosome"/>
    <property type="evidence" value="ECO:0007669"/>
    <property type="project" value="InterPro"/>
</dbReference>
<comment type="caution">
    <text evidence="7">The sequence shown here is derived from an EMBL/GenBank/DDBJ whole genome shotgun (WGS) entry which is preliminary data.</text>
</comment>
<accession>A0A1F4UR16</accession>
<keyword evidence="3 4" id="KW-0687">Ribonucleoprotein</keyword>
<keyword evidence="2 4" id="KW-0689">Ribosomal protein</keyword>
<dbReference type="InterPro" id="IPR005823">
    <property type="entry name" value="Ribosomal_uL13_bac-type"/>
</dbReference>
<dbReference type="Pfam" id="PF00572">
    <property type="entry name" value="Ribosomal_L13"/>
    <property type="match status" value="1"/>
</dbReference>
<dbReference type="PIRSF" id="PIRSF002181">
    <property type="entry name" value="Ribosomal_L13"/>
    <property type="match status" value="1"/>
</dbReference>
<dbReference type="InterPro" id="IPR023563">
    <property type="entry name" value="Ribosomal_uL13_CS"/>
</dbReference>